<sequence>MIEIIYRDKRFLVKGSFSIGIAGNYVNEDFGDENIMINDTLEEIMKELQAEDSFWYKPLFPYLKSETADSGGIARGLTAYYNQKEKEIRENEKQINDCILYRLFSDLTGSGYPFWEIEQAVIPGRMKNGDGEFREKEVYSKETAEVFQWADEFDCVPNNGTVDKTDVEERLRELFPMFNFEGLVKTMIPEGLSLQGRFMAFQFSDGWGSDLLECAYDEMDEEFAFRDWHNH</sequence>
<name>A0A412YVF9_9FIRM</name>
<reference evidence="1 2" key="1">
    <citation type="submission" date="2018-08" db="EMBL/GenBank/DDBJ databases">
        <title>A genome reference for cultivated species of the human gut microbiota.</title>
        <authorList>
            <person name="Zou Y."/>
            <person name="Xue W."/>
            <person name="Luo G."/>
        </authorList>
    </citation>
    <scope>NUCLEOTIDE SEQUENCE [LARGE SCALE GENOMIC DNA]</scope>
    <source>
        <strain evidence="1 2">AF14-18</strain>
    </source>
</reference>
<evidence type="ECO:0000313" key="2">
    <source>
        <dbReference type="Proteomes" id="UP000284543"/>
    </source>
</evidence>
<accession>A0A412YVF9</accession>
<protein>
    <submittedName>
        <fullName evidence="1">Uncharacterized protein</fullName>
    </submittedName>
</protein>
<gene>
    <name evidence="1" type="ORF">DWW02_26870</name>
</gene>
<dbReference type="RefSeq" id="WP_118019586.1">
    <property type="nucleotide sequence ID" value="NZ_CAUHGS010000021.1"/>
</dbReference>
<proteinExistence type="predicted"/>
<comment type="caution">
    <text evidence="1">The sequence shown here is derived from an EMBL/GenBank/DDBJ whole genome shotgun (WGS) entry which is preliminary data.</text>
</comment>
<organism evidence="1 2">
    <name type="scientific">Enterocloster bolteae</name>
    <dbReference type="NCBI Taxonomy" id="208479"/>
    <lineage>
        <taxon>Bacteria</taxon>
        <taxon>Bacillati</taxon>
        <taxon>Bacillota</taxon>
        <taxon>Clostridia</taxon>
        <taxon>Lachnospirales</taxon>
        <taxon>Lachnospiraceae</taxon>
        <taxon>Enterocloster</taxon>
    </lineage>
</organism>
<dbReference type="Proteomes" id="UP000284543">
    <property type="component" value="Unassembled WGS sequence"/>
</dbReference>
<dbReference type="EMBL" id="QRZM01000019">
    <property type="protein sequence ID" value="RGV70734.1"/>
    <property type="molecule type" value="Genomic_DNA"/>
</dbReference>
<evidence type="ECO:0000313" key="1">
    <source>
        <dbReference type="EMBL" id="RGV70734.1"/>
    </source>
</evidence>
<dbReference type="AlphaFoldDB" id="A0A412YVF9"/>